<dbReference type="InterPro" id="IPR005835">
    <property type="entry name" value="NTP_transferase_dom"/>
</dbReference>
<proteinExistence type="inferred from homology"/>
<evidence type="ECO:0000256" key="7">
    <source>
        <dbReference type="ARBA" id="ARBA00022842"/>
    </source>
</evidence>
<evidence type="ECO:0000256" key="1">
    <source>
        <dbReference type="ARBA" id="ARBA00001946"/>
    </source>
</evidence>
<evidence type="ECO:0000256" key="8">
    <source>
        <dbReference type="ARBA" id="ARBA00049336"/>
    </source>
</evidence>
<comment type="catalytic activity">
    <reaction evidence="8">
        <text>dTTP + alpha-D-glucose 1-phosphate + H(+) = dTDP-alpha-D-glucose + diphosphate</text>
        <dbReference type="Rhea" id="RHEA:15225"/>
        <dbReference type="ChEBI" id="CHEBI:15378"/>
        <dbReference type="ChEBI" id="CHEBI:33019"/>
        <dbReference type="ChEBI" id="CHEBI:37568"/>
        <dbReference type="ChEBI" id="CHEBI:57477"/>
        <dbReference type="ChEBI" id="CHEBI:58601"/>
        <dbReference type="EC" id="2.7.7.24"/>
    </reaction>
</comment>
<protein>
    <recommendedName>
        <fullName evidence="3">glucose-1-phosphate thymidylyltransferase</fullName>
        <ecNumber evidence="3">2.7.7.24</ecNumber>
    </recommendedName>
</protein>
<gene>
    <name evidence="10" type="primary">rmlA</name>
    <name evidence="10" type="ORF">Pla100_27430</name>
</gene>
<organism evidence="10 11">
    <name type="scientific">Neorhodopirellula pilleata</name>
    <dbReference type="NCBI Taxonomy" id="2714738"/>
    <lineage>
        <taxon>Bacteria</taxon>
        <taxon>Pseudomonadati</taxon>
        <taxon>Planctomycetota</taxon>
        <taxon>Planctomycetia</taxon>
        <taxon>Pirellulales</taxon>
        <taxon>Pirellulaceae</taxon>
        <taxon>Neorhodopirellula</taxon>
    </lineage>
</organism>
<dbReference type="PANTHER" id="PTHR43532:SF1">
    <property type="entry name" value="GLUCOSE-1-PHOSPHATE THYMIDYLYLTRANSFERASE 1"/>
    <property type="match status" value="1"/>
</dbReference>
<dbReference type="OrthoDB" id="9801899at2"/>
<dbReference type="GO" id="GO:0008879">
    <property type="term" value="F:glucose-1-phosphate thymidylyltransferase activity"/>
    <property type="evidence" value="ECO:0007669"/>
    <property type="project" value="UniProtKB-EC"/>
</dbReference>
<dbReference type="Pfam" id="PF00483">
    <property type="entry name" value="NTP_transferase"/>
    <property type="match status" value="1"/>
</dbReference>
<accession>A0A5C6A9Z8</accession>
<keyword evidence="4 10" id="KW-0808">Transferase</keyword>
<keyword evidence="11" id="KW-1185">Reference proteome</keyword>
<dbReference type="EMBL" id="SJPM01000005">
    <property type="protein sequence ID" value="TWT96266.1"/>
    <property type="molecule type" value="Genomic_DNA"/>
</dbReference>
<dbReference type="EC" id="2.7.7.24" evidence="3"/>
<keyword evidence="6" id="KW-0479">Metal-binding</keyword>
<name>A0A5C6A9Z8_9BACT</name>
<evidence type="ECO:0000256" key="5">
    <source>
        <dbReference type="ARBA" id="ARBA00022695"/>
    </source>
</evidence>
<evidence type="ECO:0000256" key="3">
    <source>
        <dbReference type="ARBA" id="ARBA00012461"/>
    </source>
</evidence>
<evidence type="ECO:0000256" key="4">
    <source>
        <dbReference type="ARBA" id="ARBA00022679"/>
    </source>
</evidence>
<feature type="domain" description="Nucleotidyl transferase" evidence="9">
    <location>
        <begin position="6"/>
        <end position="249"/>
    </location>
</feature>
<reference evidence="10 11" key="1">
    <citation type="submission" date="2019-02" db="EMBL/GenBank/DDBJ databases">
        <title>Deep-cultivation of Planctomycetes and their phenomic and genomic characterization uncovers novel biology.</title>
        <authorList>
            <person name="Wiegand S."/>
            <person name="Jogler M."/>
            <person name="Boedeker C."/>
            <person name="Pinto D."/>
            <person name="Vollmers J."/>
            <person name="Rivas-Marin E."/>
            <person name="Kohn T."/>
            <person name="Peeters S.H."/>
            <person name="Heuer A."/>
            <person name="Rast P."/>
            <person name="Oberbeckmann S."/>
            <person name="Bunk B."/>
            <person name="Jeske O."/>
            <person name="Meyerdierks A."/>
            <person name="Storesund J.E."/>
            <person name="Kallscheuer N."/>
            <person name="Luecker S."/>
            <person name="Lage O.M."/>
            <person name="Pohl T."/>
            <person name="Merkel B.J."/>
            <person name="Hornburger P."/>
            <person name="Mueller R.-W."/>
            <person name="Bruemmer F."/>
            <person name="Labrenz M."/>
            <person name="Spormann A.M."/>
            <person name="Op Den Camp H."/>
            <person name="Overmann J."/>
            <person name="Amann R."/>
            <person name="Jetten M.S.M."/>
            <person name="Mascher T."/>
            <person name="Medema M.H."/>
            <person name="Devos D.P."/>
            <person name="Kaster A.-K."/>
            <person name="Ovreas L."/>
            <person name="Rohde M."/>
            <person name="Galperin M.Y."/>
            <person name="Jogler C."/>
        </authorList>
    </citation>
    <scope>NUCLEOTIDE SEQUENCE [LARGE SCALE GENOMIC DNA]</scope>
    <source>
        <strain evidence="10 11">Pla100</strain>
    </source>
</reference>
<dbReference type="Gene3D" id="3.90.550.10">
    <property type="entry name" value="Spore Coat Polysaccharide Biosynthesis Protein SpsA, Chain A"/>
    <property type="match status" value="1"/>
</dbReference>
<dbReference type="InterPro" id="IPR005907">
    <property type="entry name" value="G1P_thy_trans_s"/>
</dbReference>
<dbReference type="Proteomes" id="UP000316213">
    <property type="component" value="Unassembled WGS sequence"/>
</dbReference>
<dbReference type="PANTHER" id="PTHR43532">
    <property type="entry name" value="GLUCOSE-1-PHOSPHATE THYMIDYLYLTRANSFERASE"/>
    <property type="match status" value="1"/>
</dbReference>
<keyword evidence="7" id="KW-0460">Magnesium</keyword>
<dbReference type="RefSeq" id="WP_146578216.1">
    <property type="nucleotide sequence ID" value="NZ_SJPM01000005.1"/>
</dbReference>
<evidence type="ECO:0000313" key="10">
    <source>
        <dbReference type="EMBL" id="TWT96266.1"/>
    </source>
</evidence>
<dbReference type="CDD" id="cd04181">
    <property type="entry name" value="NTP_transferase"/>
    <property type="match status" value="1"/>
</dbReference>
<keyword evidence="5 10" id="KW-0548">Nucleotidyltransferase</keyword>
<comment type="cofactor">
    <cofactor evidence="1">
        <name>Mg(2+)</name>
        <dbReference type="ChEBI" id="CHEBI:18420"/>
    </cofactor>
</comment>
<dbReference type="InterPro" id="IPR029044">
    <property type="entry name" value="Nucleotide-diphossugar_trans"/>
</dbReference>
<evidence type="ECO:0000259" key="9">
    <source>
        <dbReference type="Pfam" id="PF00483"/>
    </source>
</evidence>
<evidence type="ECO:0000256" key="2">
    <source>
        <dbReference type="ARBA" id="ARBA00010480"/>
    </source>
</evidence>
<comment type="caution">
    <text evidence="10">The sequence shown here is derived from an EMBL/GenBank/DDBJ whole genome shotgun (WGS) entry which is preliminary data.</text>
</comment>
<evidence type="ECO:0000313" key="11">
    <source>
        <dbReference type="Proteomes" id="UP000316213"/>
    </source>
</evidence>
<dbReference type="SUPFAM" id="SSF53448">
    <property type="entry name" value="Nucleotide-diphospho-sugar transferases"/>
    <property type="match status" value="1"/>
</dbReference>
<dbReference type="GO" id="GO:0046872">
    <property type="term" value="F:metal ion binding"/>
    <property type="evidence" value="ECO:0007669"/>
    <property type="project" value="UniProtKB-KW"/>
</dbReference>
<dbReference type="AlphaFoldDB" id="A0A5C6A9Z8"/>
<comment type="similarity">
    <text evidence="2">Belongs to the glucose-1-phosphate thymidylyltransferase family.</text>
</comment>
<evidence type="ECO:0000256" key="6">
    <source>
        <dbReference type="ARBA" id="ARBA00022723"/>
    </source>
</evidence>
<sequence>MKNLVGIIPAAGKGTRLAPFPCPKELFPVGFQDFKVGDRVEKRPKVISQYILEAMLEAGVERVLFILGESKSDIMEFYGDGNRFGCEIGYLYQERLNGMPTAINLAKPWIGDATVVFGMPDTIIQPGNALKQVLDQHQASAAELSLGLFPTNTPQKFGMVEFDESHNVLSTIDKPTQSELTHMWGCCCWSVEFTDLINSYLIENQDHPKEIVLGDVFERALELGRAVKAVPIDGSYIDIGTANELNNALARFALEETRN</sequence>